<reference evidence="3" key="1">
    <citation type="journal article" date="2019" name="Int. J. Syst. Evol. Microbiol.">
        <title>The Global Catalogue of Microorganisms (GCM) 10K type strain sequencing project: providing services to taxonomists for standard genome sequencing and annotation.</title>
        <authorList>
            <consortium name="The Broad Institute Genomics Platform"/>
            <consortium name="The Broad Institute Genome Sequencing Center for Infectious Disease"/>
            <person name="Wu L."/>
            <person name="Ma J."/>
        </authorList>
    </citation>
    <scope>NUCLEOTIDE SEQUENCE [LARGE SCALE GENOMIC DNA]</scope>
    <source>
        <strain evidence="3">JCM 15421</strain>
    </source>
</reference>
<comment type="caution">
    <text evidence="2">The sequence shown here is derived from an EMBL/GenBank/DDBJ whole genome shotgun (WGS) entry which is preliminary data.</text>
</comment>
<name>A0ABP3U0F2_9GAMM</name>
<dbReference type="Proteomes" id="UP001501523">
    <property type="component" value="Unassembled WGS sequence"/>
</dbReference>
<evidence type="ECO:0000313" key="2">
    <source>
        <dbReference type="EMBL" id="GAA0721953.1"/>
    </source>
</evidence>
<proteinExistence type="predicted"/>
<feature type="region of interest" description="Disordered" evidence="1">
    <location>
        <begin position="125"/>
        <end position="149"/>
    </location>
</feature>
<keyword evidence="3" id="KW-1185">Reference proteome</keyword>
<feature type="compositionally biased region" description="Basic and acidic residues" evidence="1">
    <location>
        <begin position="129"/>
        <end position="149"/>
    </location>
</feature>
<protein>
    <submittedName>
        <fullName evidence="2">Uncharacterized protein</fullName>
    </submittedName>
</protein>
<evidence type="ECO:0000256" key="1">
    <source>
        <dbReference type="SAM" id="MobiDB-lite"/>
    </source>
</evidence>
<accession>A0ABP3U0F2</accession>
<sequence>MEYGYKDAEAELDHFLCYVIDRNETDAFKGAKVTLKDQFLDEPKPVDVKDHVLLCNPVEKASSLDDEGKPKEGEPKNTPRHPLAHLVCYELVYDFRTARTVTNQIDKDGRRIKVVSAYALCAPSGKNKVTKEDPKPKTPEIPPEKDLDHFACYSPPPPETKEPPGKVVHLKDQFVDGNFNVKSPQLLCNPVDKTVKGEKGEREMKRHHPNAHLVCYSVSPVKKGPVKEQAVIHSQFENPALLKTARVEYLCVPSTKKA</sequence>
<evidence type="ECO:0000313" key="3">
    <source>
        <dbReference type="Proteomes" id="UP001501523"/>
    </source>
</evidence>
<feature type="compositionally biased region" description="Basic and acidic residues" evidence="1">
    <location>
        <begin position="62"/>
        <end position="77"/>
    </location>
</feature>
<organism evidence="2 3">
    <name type="scientific">Dokdonella soli</name>
    <dbReference type="NCBI Taxonomy" id="529810"/>
    <lineage>
        <taxon>Bacteria</taxon>
        <taxon>Pseudomonadati</taxon>
        <taxon>Pseudomonadota</taxon>
        <taxon>Gammaproteobacteria</taxon>
        <taxon>Lysobacterales</taxon>
        <taxon>Rhodanobacteraceae</taxon>
        <taxon>Dokdonella</taxon>
    </lineage>
</organism>
<gene>
    <name evidence="2" type="ORF">GCM10009105_32720</name>
</gene>
<feature type="region of interest" description="Disordered" evidence="1">
    <location>
        <begin position="59"/>
        <end position="80"/>
    </location>
</feature>
<dbReference type="EMBL" id="BAAAEU010000024">
    <property type="protein sequence ID" value="GAA0721953.1"/>
    <property type="molecule type" value="Genomic_DNA"/>
</dbReference>